<dbReference type="Proteomes" id="UP001586593">
    <property type="component" value="Unassembled WGS sequence"/>
</dbReference>
<evidence type="ECO:0000313" key="2">
    <source>
        <dbReference type="EMBL" id="KAL1857636.1"/>
    </source>
</evidence>
<dbReference type="EMBL" id="JAZHXJ010000550">
    <property type="protein sequence ID" value="KAL1857636.1"/>
    <property type="molecule type" value="Genomic_DNA"/>
</dbReference>
<feature type="region of interest" description="Disordered" evidence="1">
    <location>
        <begin position="49"/>
        <end position="121"/>
    </location>
</feature>
<gene>
    <name evidence="2" type="ORF">VTK73DRAFT_8023</name>
</gene>
<comment type="caution">
    <text evidence="2">The sequence shown here is derived from an EMBL/GenBank/DDBJ whole genome shotgun (WGS) entry which is preliminary data.</text>
</comment>
<protein>
    <submittedName>
        <fullName evidence="2">Uncharacterized protein</fullName>
    </submittedName>
</protein>
<evidence type="ECO:0000313" key="3">
    <source>
        <dbReference type="Proteomes" id="UP001586593"/>
    </source>
</evidence>
<feature type="compositionally biased region" description="Pro residues" evidence="1">
    <location>
        <begin position="53"/>
        <end position="73"/>
    </location>
</feature>
<evidence type="ECO:0000256" key="1">
    <source>
        <dbReference type="SAM" id="MobiDB-lite"/>
    </source>
</evidence>
<accession>A0ABR3WAZ6</accession>
<proteinExistence type="predicted"/>
<reference evidence="2 3" key="1">
    <citation type="journal article" date="2024" name="Commun. Biol.">
        <title>Comparative genomic analysis of thermophilic fungi reveals convergent evolutionary adaptations and gene losses.</title>
        <authorList>
            <person name="Steindorff A.S."/>
            <person name="Aguilar-Pontes M.V."/>
            <person name="Robinson A.J."/>
            <person name="Andreopoulos B."/>
            <person name="LaButti K."/>
            <person name="Kuo A."/>
            <person name="Mondo S."/>
            <person name="Riley R."/>
            <person name="Otillar R."/>
            <person name="Haridas S."/>
            <person name="Lipzen A."/>
            <person name="Grimwood J."/>
            <person name="Schmutz J."/>
            <person name="Clum A."/>
            <person name="Reid I.D."/>
            <person name="Moisan M.C."/>
            <person name="Butler G."/>
            <person name="Nguyen T.T.M."/>
            <person name="Dewar K."/>
            <person name="Conant G."/>
            <person name="Drula E."/>
            <person name="Henrissat B."/>
            <person name="Hansel C."/>
            <person name="Singer S."/>
            <person name="Hutchinson M.I."/>
            <person name="de Vries R.P."/>
            <person name="Natvig D.O."/>
            <person name="Powell A.J."/>
            <person name="Tsang A."/>
            <person name="Grigoriev I.V."/>
        </authorList>
    </citation>
    <scope>NUCLEOTIDE SEQUENCE [LARGE SCALE GENOMIC DNA]</scope>
    <source>
        <strain evidence="2 3">ATCC 24622</strain>
    </source>
</reference>
<keyword evidence="3" id="KW-1185">Reference proteome</keyword>
<name>A0ABR3WAZ6_9PEZI</name>
<organism evidence="2 3">
    <name type="scientific">Phialemonium thermophilum</name>
    <dbReference type="NCBI Taxonomy" id="223376"/>
    <lineage>
        <taxon>Eukaryota</taxon>
        <taxon>Fungi</taxon>
        <taxon>Dikarya</taxon>
        <taxon>Ascomycota</taxon>
        <taxon>Pezizomycotina</taxon>
        <taxon>Sordariomycetes</taxon>
        <taxon>Sordariomycetidae</taxon>
        <taxon>Cephalothecales</taxon>
        <taxon>Cephalothecaceae</taxon>
        <taxon>Phialemonium</taxon>
    </lineage>
</organism>
<sequence>MIGLRAALAALYAAYGPPQDAPENIFLIEQVIVSALQLCGQSVSGWTTITPGNPIPGGPITPDPTQPGGPIKPDPSHSGSPIKPDPSHTGGGITPDPTQTGGALVPNPSETGGPIQPSDRRVRRADVIARQGPPISDPEALLAALQLLEDKYGTYGSGTIPVPIFLIMENIVTILQDIPNVVVPGWPILGAGSIHPSN</sequence>